<dbReference type="EMBL" id="BNCD01000004">
    <property type="protein sequence ID" value="GHH75888.1"/>
    <property type="molecule type" value="Genomic_DNA"/>
</dbReference>
<dbReference type="SUPFAM" id="SSF48452">
    <property type="entry name" value="TPR-like"/>
    <property type="match status" value="1"/>
</dbReference>
<dbReference type="InterPro" id="IPR011990">
    <property type="entry name" value="TPR-like_helical_dom_sf"/>
</dbReference>
<dbReference type="RefSeq" id="WP_189930615.1">
    <property type="nucleotide sequence ID" value="NZ_BNCD01000004.1"/>
</dbReference>
<gene>
    <name evidence="6" type="ORF">GCM10018793_20520</name>
</gene>
<dbReference type="Pfam" id="PF00004">
    <property type="entry name" value="AAA"/>
    <property type="match status" value="1"/>
</dbReference>
<dbReference type="GO" id="GO:0016887">
    <property type="term" value="F:ATP hydrolysis activity"/>
    <property type="evidence" value="ECO:0007669"/>
    <property type="project" value="InterPro"/>
</dbReference>
<organism evidence="6 7">
    <name type="scientific">Streptomyces sulfonofaciens</name>
    <dbReference type="NCBI Taxonomy" id="68272"/>
    <lineage>
        <taxon>Bacteria</taxon>
        <taxon>Bacillati</taxon>
        <taxon>Actinomycetota</taxon>
        <taxon>Actinomycetes</taxon>
        <taxon>Kitasatosporales</taxon>
        <taxon>Streptomycetaceae</taxon>
        <taxon>Streptomyces</taxon>
    </lineage>
</organism>
<dbReference type="CDD" id="cd00009">
    <property type="entry name" value="AAA"/>
    <property type="match status" value="1"/>
</dbReference>
<dbReference type="PRINTS" id="PR00819">
    <property type="entry name" value="CBXCFQXSUPER"/>
</dbReference>
<dbReference type="PROSITE" id="PS50005">
    <property type="entry name" value="TPR"/>
    <property type="match status" value="1"/>
</dbReference>
<evidence type="ECO:0000313" key="7">
    <source>
        <dbReference type="Proteomes" id="UP000603708"/>
    </source>
</evidence>
<evidence type="ECO:0000256" key="4">
    <source>
        <dbReference type="PROSITE-ProRule" id="PRU00339"/>
    </source>
</evidence>
<keyword evidence="3" id="KW-0067">ATP-binding</keyword>
<keyword evidence="2" id="KW-0547">Nucleotide-binding</keyword>
<dbReference type="PANTHER" id="PTHR43392:SF2">
    <property type="entry name" value="AAA-TYPE ATPASE FAMILY PROTEIN _ ANKYRIN REPEAT FAMILY PROTEIN"/>
    <property type="match status" value="1"/>
</dbReference>
<dbReference type="InterPro" id="IPR027417">
    <property type="entry name" value="P-loop_NTPase"/>
</dbReference>
<dbReference type="FunFam" id="1.25.40.10:FF:000495">
    <property type="entry name" value="AAA family ATPase"/>
    <property type="match status" value="1"/>
</dbReference>
<evidence type="ECO:0000256" key="2">
    <source>
        <dbReference type="ARBA" id="ARBA00022741"/>
    </source>
</evidence>
<feature type="domain" description="AAA+ ATPase" evidence="5">
    <location>
        <begin position="380"/>
        <end position="521"/>
    </location>
</feature>
<dbReference type="GO" id="GO:0005524">
    <property type="term" value="F:ATP binding"/>
    <property type="evidence" value="ECO:0007669"/>
    <property type="project" value="UniProtKB-KW"/>
</dbReference>
<evidence type="ECO:0000256" key="3">
    <source>
        <dbReference type="ARBA" id="ARBA00022840"/>
    </source>
</evidence>
<dbReference type="Gene3D" id="1.10.8.60">
    <property type="match status" value="1"/>
</dbReference>
<dbReference type="PANTHER" id="PTHR43392">
    <property type="entry name" value="AAA-TYPE ATPASE FAMILY PROTEIN / ANKYRIN REPEAT FAMILY PROTEIN"/>
    <property type="match status" value="1"/>
</dbReference>
<sequence>MDFGTQGSPAPADLAWLRGVDAYTMGAYPQAEEEFRAAVRLDPGMADGWLGLHALRIETTTALLRMFQHRDRFGEQRARHRRTLNSWYWLGWWVQPVLESPRDLLLAHASHWLDGRHVPELDRALAGLPPVDADGQVRFLHACRAYLVKDWEQLVRHTDPLLDDPMLGIEAGLFGGMARVRLDMYGQAEPLLSAALMRCRSEQPQRKELRYWLARAHEGTGRSAAALPLYRAVHRVDPAFMDTSARLAAIAEGDGYDDAADVAAIALAGLGQDAVDAMDGADPLFGMEGRDLRLGDPEPAPSAGVSGEADTVREKAVVPVQAGPPKLPAGPADPALLEEALTELERMVGLEPVKRQVKALSAQLNMARLRAGQGLPVQPPKRHFVFSGPSGTGKTTVARILGRVFYALGLLGGDHLVEAQRADLVGEYLGQTAVKANELIDSAIGGVLFVDEAYALSNTGYGKGDAYGDEALQVLLKRAEDNRDHLVVILAGYPEGMDRLLAANPGLSSRFTTRVDFPSYRPLELTAIGEVLAAENGDLWDEEALDELRSISGHVVDQGWIDELGNGRFLRTLYEKSCAYRDLRLSGYPGALGRTDLATLRLPDLMQAYGEVLSGRGPGDPTAL</sequence>
<dbReference type="InterPro" id="IPR050773">
    <property type="entry name" value="CbxX/CfxQ_RuBisCO_ESX"/>
</dbReference>
<keyword evidence="4" id="KW-0802">TPR repeat</keyword>
<evidence type="ECO:0000313" key="6">
    <source>
        <dbReference type="EMBL" id="GHH75888.1"/>
    </source>
</evidence>
<comment type="caution">
    <text evidence="6">The sequence shown here is derived from an EMBL/GenBank/DDBJ whole genome shotgun (WGS) entry which is preliminary data.</text>
</comment>
<dbReference type="InterPro" id="IPR003593">
    <property type="entry name" value="AAA+_ATPase"/>
</dbReference>
<dbReference type="InterPro" id="IPR041627">
    <property type="entry name" value="AAA_lid_6"/>
</dbReference>
<evidence type="ECO:0000259" key="5">
    <source>
        <dbReference type="SMART" id="SM00382"/>
    </source>
</evidence>
<name>A0A919G1G4_9ACTN</name>
<accession>A0A919G1G4</accession>
<dbReference type="InterPro" id="IPR049078">
    <property type="entry name" value="T7SS_EccA1-like_N"/>
</dbReference>
<dbReference type="SUPFAM" id="SSF52540">
    <property type="entry name" value="P-loop containing nucleoside triphosphate hydrolases"/>
    <property type="match status" value="1"/>
</dbReference>
<keyword evidence="7" id="KW-1185">Reference proteome</keyword>
<reference evidence="6" key="2">
    <citation type="submission" date="2020-09" db="EMBL/GenBank/DDBJ databases">
        <authorList>
            <person name="Sun Q."/>
            <person name="Ohkuma M."/>
        </authorList>
    </citation>
    <scope>NUCLEOTIDE SEQUENCE</scope>
    <source>
        <strain evidence="6">JCM 5069</strain>
    </source>
</reference>
<dbReference type="Pfam" id="PF21545">
    <property type="entry name" value="T7SS_EccA1_N"/>
    <property type="match status" value="1"/>
</dbReference>
<feature type="repeat" description="TPR" evidence="4">
    <location>
        <begin position="12"/>
        <end position="45"/>
    </location>
</feature>
<dbReference type="AlphaFoldDB" id="A0A919G1G4"/>
<comment type="similarity">
    <text evidence="1">Belongs to the CbxX/CfxQ family.</text>
</comment>
<dbReference type="FunFam" id="3.40.50.300:FF:000216">
    <property type="entry name" value="Type VII secretion ATPase EccA"/>
    <property type="match status" value="1"/>
</dbReference>
<dbReference type="Gene3D" id="3.40.50.300">
    <property type="entry name" value="P-loop containing nucleotide triphosphate hydrolases"/>
    <property type="match status" value="1"/>
</dbReference>
<dbReference type="InterPro" id="IPR019734">
    <property type="entry name" value="TPR_rpt"/>
</dbReference>
<proteinExistence type="inferred from homology"/>
<protein>
    <recommendedName>
        <fullName evidence="5">AAA+ ATPase domain-containing protein</fullName>
    </recommendedName>
</protein>
<dbReference type="SMART" id="SM00382">
    <property type="entry name" value="AAA"/>
    <property type="match status" value="1"/>
</dbReference>
<dbReference type="Proteomes" id="UP000603708">
    <property type="component" value="Unassembled WGS sequence"/>
</dbReference>
<evidence type="ECO:0000256" key="1">
    <source>
        <dbReference type="ARBA" id="ARBA00010378"/>
    </source>
</evidence>
<dbReference type="InterPro" id="IPR003959">
    <property type="entry name" value="ATPase_AAA_core"/>
</dbReference>
<dbReference type="Gene3D" id="1.25.40.10">
    <property type="entry name" value="Tetratricopeptide repeat domain"/>
    <property type="match status" value="1"/>
</dbReference>
<dbReference type="Pfam" id="PF17866">
    <property type="entry name" value="AAA_lid_6"/>
    <property type="match status" value="1"/>
</dbReference>
<dbReference type="InterPro" id="IPR000641">
    <property type="entry name" value="CbxX/CfxQ"/>
</dbReference>
<reference evidence="6" key="1">
    <citation type="journal article" date="2014" name="Int. J. Syst. Evol. Microbiol.">
        <title>Complete genome sequence of Corynebacterium casei LMG S-19264T (=DSM 44701T), isolated from a smear-ripened cheese.</title>
        <authorList>
            <consortium name="US DOE Joint Genome Institute (JGI-PGF)"/>
            <person name="Walter F."/>
            <person name="Albersmeier A."/>
            <person name="Kalinowski J."/>
            <person name="Ruckert C."/>
        </authorList>
    </citation>
    <scope>NUCLEOTIDE SEQUENCE</scope>
    <source>
        <strain evidence="6">JCM 5069</strain>
    </source>
</reference>